<feature type="region of interest" description="Disordered" evidence="17">
    <location>
        <begin position="76"/>
        <end position="95"/>
    </location>
</feature>
<dbReference type="GO" id="GO:0030246">
    <property type="term" value="F:carbohydrate binding"/>
    <property type="evidence" value="ECO:0007669"/>
    <property type="project" value="UniProtKB-KW"/>
</dbReference>
<dbReference type="PANTHER" id="PTHR11675">
    <property type="entry name" value="N-ACETYLGALACTOSAMINYLTRANSFERASE"/>
    <property type="match status" value="1"/>
</dbReference>
<dbReference type="UniPathway" id="UPA00378"/>
<dbReference type="SUPFAM" id="SSF50370">
    <property type="entry name" value="Ricin B-like lectins"/>
    <property type="match status" value="1"/>
</dbReference>
<reference evidence="21" key="1">
    <citation type="journal article" date="2020" name="PLoS Negl. Trop. Dis.">
        <title>High-quality nuclear genome for Sarcoptes scabiei-A critical resource for a neglected parasite.</title>
        <authorList>
            <person name="Korhonen P.K."/>
            <person name="Gasser R.B."/>
            <person name="Ma G."/>
            <person name="Wang T."/>
            <person name="Stroehlein A.J."/>
            <person name="Young N.D."/>
            <person name="Ang C.S."/>
            <person name="Fernando D.D."/>
            <person name="Lu H.C."/>
            <person name="Taylor S."/>
            <person name="Reynolds S.L."/>
            <person name="Mofiz E."/>
            <person name="Najaraj S.H."/>
            <person name="Gowda H."/>
            <person name="Madugundu A."/>
            <person name="Renuse S."/>
            <person name="Holt D."/>
            <person name="Pandey A."/>
            <person name="Papenfuss A.T."/>
            <person name="Fischer K."/>
        </authorList>
    </citation>
    <scope>NUCLEOTIDE SEQUENCE [LARGE SCALE GENOMIC DNA]</scope>
</reference>
<evidence type="ECO:0000259" key="18">
    <source>
        <dbReference type="SMART" id="SM00458"/>
    </source>
</evidence>
<feature type="transmembrane region" description="Helical" evidence="16">
    <location>
        <begin position="26"/>
        <end position="45"/>
    </location>
</feature>
<evidence type="ECO:0000256" key="7">
    <source>
        <dbReference type="ARBA" id="ARBA00022692"/>
    </source>
</evidence>
<name>A0A834QZX0_SARSC</name>
<evidence type="ECO:0000256" key="11">
    <source>
        <dbReference type="ARBA" id="ARBA00022989"/>
    </source>
</evidence>
<evidence type="ECO:0000256" key="3">
    <source>
        <dbReference type="ARBA" id="ARBA00004922"/>
    </source>
</evidence>
<keyword evidence="21" id="KW-1185">Reference proteome</keyword>
<comment type="pathway">
    <text evidence="3 16">Protein modification; protein glycosylation.</text>
</comment>
<evidence type="ECO:0000256" key="1">
    <source>
        <dbReference type="ARBA" id="ARBA00001936"/>
    </source>
</evidence>
<dbReference type="GO" id="GO:0006493">
    <property type="term" value="P:protein O-linked glycosylation"/>
    <property type="evidence" value="ECO:0007669"/>
    <property type="project" value="UniProtKB-ARBA"/>
</dbReference>
<dbReference type="PROSITE" id="PS50231">
    <property type="entry name" value="RICIN_B_LECTIN"/>
    <property type="match status" value="1"/>
</dbReference>
<dbReference type="FunFam" id="3.90.550.10:FF:000021">
    <property type="entry name" value="Polypeptide N-acetylgalactosaminyltransferase"/>
    <property type="match status" value="1"/>
</dbReference>
<dbReference type="AlphaFoldDB" id="A0A834QZX0"/>
<dbReference type="Pfam" id="PF00535">
    <property type="entry name" value="Glycos_transf_2"/>
    <property type="match status" value="1"/>
</dbReference>
<keyword evidence="8" id="KW-0479">Metal-binding</keyword>
<accession>A0A834QZX0</accession>
<dbReference type="CDD" id="cd02510">
    <property type="entry name" value="pp-GalNAc-T"/>
    <property type="match status" value="1"/>
</dbReference>
<keyword evidence="11 16" id="KW-1133">Transmembrane helix</keyword>
<evidence type="ECO:0000256" key="4">
    <source>
        <dbReference type="ARBA" id="ARBA00005680"/>
    </source>
</evidence>
<dbReference type="SMART" id="SM00458">
    <property type="entry name" value="RICIN"/>
    <property type="match status" value="1"/>
</dbReference>
<evidence type="ECO:0000256" key="10">
    <source>
        <dbReference type="ARBA" id="ARBA00022968"/>
    </source>
</evidence>
<feature type="domain" description="Ricin B lectin" evidence="18">
    <location>
        <begin position="541"/>
        <end position="663"/>
    </location>
</feature>
<dbReference type="Gene3D" id="3.90.550.10">
    <property type="entry name" value="Spore Coat Polysaccharide Biosynthesis Protein SpsA, Chain A"/>
    <property type="match status" value="1"/>
</dbReference>
<gene>
    <name evidence="19" type="ORF">SSS_7270</name>
</gene>
<evidence type="ECO:0000256" key="15">
    <source>
        <dbReference type="ARBA" id="ARBA00023211"/>
    </source>
</evidence>
<dbReference type="GO" id="GO:0004653">
    <property type="term" value="F:polypeptide N-acetylgalactosaminyltransferase activity"/>
    <property type="evidence" value="ECO:0007669"/>
    <property type="project" value="UniProtKB-ARBA"/>
</dbReference>
<dbReference type="CDD" id="cd23434">
    <property type="entry name" value="beta-trefoil_Ricin_GALNT2"/>
    <property type="match status" value="1"/>
</dbReference>
<keyword evidence="12 16" id="KW-0333">Golgi apparatus</keyword>
<evidence type="ECO:0000256" key="5">
    <source>
        <dbReference type="ARBA" id="ARBA00022676"/>
    </source>
</evidence>
<keyword evidence="13 16" id="KW-0472">Membrane</keyword>
<dbReference type="EnsemblMetazoa" id="SSS_7270s_mrna">
    <property type="protein sequence ID" value="KAF7488454.1"/>
    <property type="gene ID" value="SSS_7270"/>
</dbReference>
<comment type="cofactor">
    <cofactor evidence="1 16">
        <name>Mn(2+)</name>
        <dbReference type="ChEBI" id="CHEBI:29035"/>
    </cofactor>
</comment>
<dbReference type="Pfam" id="PF00652">
    <property type="entry name" value="Ricin_B_lectin"/>
    <property type="match status" value="1"/>
</dbReference>
<evidence type="ECO:0000256" key="13">
    <source>
        <dbReference type="ARBA" id="ARBA00023136"/>
    </source>
</evidence>
<protein>
    <recommendedName>
        <fullName evidence="16">Polypeptide N-acetylgalactosaminyltransferase</fullName>
        <ecNumber evidence="16">2.4.1.-</ecNumber>
    </recommendedName>
    <alternativeName>
        <fullName evidence="16">Protein-UDP acetylgalactosaminyltransferase</fullName>
    </alternativeName>
</protein>
<organism evidence="19">
    <name type="scientific">Sarcoptes scabiei</name>
    <name type="common">Itch mite</name>
    <name type="synonym">Acarus scabiei</name>
    <dbReference type="NCBI Taxonomy" id="52283"/>
    <lineage>
        <taxon>Eukaryota</taxon>
        <taxon>Metazoa</taxon>
        <taxon>Ecdysozoa</taxon>
        <taxon>Arthropoda</taxon>
        <taxon>Chelicerata</taxon>
        <taxon>Arachnida</taxon>
        <taxon>Acari</taxon>
        <taxon>Acariformes</taxon>
        <taxon>Sarcoptiformes</taxon>
        <taxon>Astigmata</taxon>
        <taxon>Psoroptidia</taxon>
        <taxon>Sarcoptoidea</taxon>
        <taxon>Sarcoptidae</taxon>
        <taxon>Sarcoptinae</taxon>
        <taxon>Sarcoptes</taxon>
    </lineage>
</organism>
<evidence type="ECO:0000256" key="14">
    <source>
        <dbReference type="ARBA" id="ARBA00023157"/>
    </source>
</evidence>
<keyword evidence="6 16" id="KW-0808">Transferase</keyword>
<dbReference type="OrthoDB" id="429263at2759"/>
<keyword evidence="5 16" id="KW-0328">Glycosyltransferase</keyword>
<dbReference type="EC" id="2.4.1.-" evidence="16"/>
<reference evidence="20" key="3">
    <citation type="submission" date="2022-06" db="UniProtKB">
        <authorList>
            <consortium name="EnsemblMetazoa"/>
        </authorList>
    </citation>
    <scope>IDENTIFICATION</scope>
</reference>
<dbReference type="InterPro" id="IPR001173">
    <property type="entry name" value="Glyco_trans_2-like"/>
</dbReference>
<dbReference type="Proteomes" id="UP000070412">
    <property type="component" value="Unassembled WGS sequence"/>
</dbReference>
<comment type="similarity">
    <text evidence="4 16">Belongs to the glycosyltransferase 2 family. GalNAc-T subfamily.</text>
</comment>
<dbReference type="PANTHER" id="PTHR11675:SF119">
    <property type="entry name" value="POLYPEPTIDE N-ACETYLGALACTOSAMINYLTRANSFERASE 2"/>
    <property type="match status" value="1"/>
</dbReference>
<dbReference type="InterPro" id="IPR035992">
    <property type="entry name" value="Ricin_B-like_lectins"/>
</dbReference>
<evidence type="ECO:0000256" key="16">
    <source>
        <dbReference type="RuleBase" id="RU361242"/>
    </source>
</evidence>
<sequence length="667" mass="76580">MITNFSNLLPSLIDRFKLILRMLNRFKLILIVSSLIWLTIFSLVYKINFNDQLKPFVNLTADIDQHNRFVSKYSFSSSFHSSSSSSLSSSFRNRRKNRRISKQIVDSPASLSSSSSSSLSSSSGSASASETSQSIISTSDFLPRLAKTYQILGSEFDLVDYLSSSLIRPQEDPYGRNKFNQKASDSLPPDRPIIDTRHSECHRKTYDSENLPPTSVIITFHNEARSTLLRTIVSVLNRSPPSLITEIVLVDDFSDNPLDGKLLEKIPKIRLLRNDKREGLVRSRIKGADAAIGPILTFLDSHCECNERWLEPLLYRIKQNPLLVVSPVIDVIALDDFRYIAASMDLRGGFDWNLVFKWEILPSKIHHQHLRDPTTPIKTPMIAGGLFSINKTTFEHYGKYDEKMNIWGGENLEISFRMWLCADGLEIIPCSHVGHVFRKQHPYDFPGGSGVVFVHNTRRAAEVWMDHYKQLYYETNPSAQYVQFGSIEDRLELKHNLKCRPFDWYMRNVYPELKVPDYFERNDSIVNDRNRINNFDVELAKHGALRQLGHECLDTMGNKNLGHLFMYQCHGQGINQDWAFTFDRLLKNSNSNLCVTLNGFEPNRPVVLAECVGDDSQKWVWAFDRHIKLLSRNLCLDSRFKKQIGIVVDVCNTGSIEQQWYFDQPSS</sequence>
<evidence type="ECO:0000313" key="19">
    <source>
        <dbReference type="EMBL" id="KAF7488454.1"/>
    </source>
</evidence>
<feature type="region of interest" description="Disordered" evidence="17">
    <location>
        <begin position="172"/>
        <end position="192"/>
    </location>
</feature>
<evidence type="ECO:0000256" key="17">
    <source>
        <dbReference type="SAM" id="MobiDB-lite"/>
    </source>
</evidence>
<evidence type="ECO:0000256" key="6">
    <source>
        <dbReference type="ARBA" id="ARBA00022679"/>
    </source>
</evidence>
<evidence type="ECO:0000256" key="8">
    <source>
        <dbReference type="ARBA" id="ARBA00022723"/>
    </source>
</evidence>
<feature type="compositionally biased region" description="Low complexity" evidence="17">
    <location>
        <begin position="107"/>
        <end position="127"/>
    </location>
</feature>
<keyword evidence="7 16" id="KW-0812">Transmembrane</keyword>
<evidence type="ECO:0000256" key="9">
    <source>
        <dbReference type="ARBA" id="ARBA00022734"/>
    </source>
</evidence>
<dbReference type="SUPFAM" id="SSF53448">
    <property type="entry name" value="Nucleotide-diphospho-sugar transferases"/>
    <property type="match status" value="1"/>
</dbReference>
<keyword evidence="15 16" id="KW-0464">Manganese</keyword>
<dbReference type="InterPro" id="IPR029044">
    <property type="entry name" value="Nucleotide-diphossugar_trans"/>
</dbReference>
<feature type="compositionally biased region" description="Low complexity" evidence="17">
    <location>
        <begin position="76"/>
        <end position="91"/>
    </location>
</feature>
<reference evidence="19" key="2">
    <citation type="submission" date="2020-01" db="EMBL/GenBank/DDBJ databases">
        <authorList>
            <person name="Korhonen P.K.K."/>
            <person name="Guangxu M.G."/>
            <person name="Wang T.W."/>
            <person name="Stroehlein A.J.S."/>
            <person name="Young N.D."/>
            <person name="Ang C.-S.A."/>
            <person name="Fernando D.W.F."/>
            <person name="Lu H.L."/>
            <person name="Taylor S.T."/>
            <person name="Ehtesham M.E.M."/>
            <person name="Najaraj S.H.N."/>
            <person name="Harsha G.H.G."/>
            <person name="Madugundu A.M."/>
            <person name="Renuse S.R."/>
            <person name="Holt D.H."/>
            <person name="Pandey A.P."/>
            <person name="Papenfuss A.P."/>
            <person name="Gasser R.B.G."/>
            <person name="Fischer K.F."/>
        </authorList>
    </citation>
    <scope>NUCLEOTIDE SEQUENCE</scope>
    <source>
        <strain evidence="19">SSS_KF_BRIS2020</strain>
    </source>
</reference>
<feature type="region of interest" description="Disordered" evidence="17">
    <location>
        <begin position="104"/>
        <end position="127"/>
    </location>
</feature>
<proteinExistence type="inferred from homology"/>
<evidence type="ECO:0000313" key="21">
    <source>
        <dbReference type="Proteomes" id="UP000070412"/>
    </source>
</evidence>
<dbReference type="InterPro" id="IPR045885">
    <property type="entry name" value="GalNAc-T"/>
</dbReference>
<dbReference type="EMBL" id="WVUK01000066">
    <property type="protein sequence ID" value="KAF7488454.1"/>
    <property type="molecule type" value="Genomic_DNA"/>
</dbReference>
<keyword evidence="14 16" id="KW-1015">Disulfide bond</keyword>
<evidence type="ECO:0000313" key="20">
    <source>
        <dbReference type="EnsemblMetazoa" id="KAF7488454.1"/>
    </source>
</evidence>
<keyword evidence="10" id="KW-0735">Signal-anchor</keyword>
<dbReference type="Gene3D" id="2.80.10.50">
    <property type="match status" value="1"/>
</dbReference>
<comment type="subcellular location">
    <subcellularLocation>
        <location evidence="2 16">Golgi apparatus membrane</location>
        <topology evidence="2 16">Single-pass type II membrane protein</topology>
    </subcellularLocation>
</comment>
<evidence type="ECO:0000256" key="2">
    <source>
        <dbReference type="ARBA" id="ARBA00004323"/>
    </source>
</evidence>
<evidence type="ECO:0000256" key="12">
    <source>
        <dbReference type="ARBA" id="ARBA00023034"/>
    </source>
</evidence>
<dbReference type="GO" id="GO:0000139">
    <property type="term" value="C:Golgi membrane"/>
    <property type="evidence" value="ECO:0007669"/>
    <property type="project" value="UniProtKB-SubCell"/>
</dbReference>
<keyword evidence="9 16" id="KW-0430">Lectin</keyword>
<dbReference type="GO" id="GO:0046872">
    <property type="term" value="F:metal ion binding"/>
    <property type="evidence" value="ECO:0007669"/>
    <property type="project" value="UniProtKB-KW"/>
</dbReference>
<dbReference type="InterPro" id="IPR000772">
    <property type="entry name" value="Ricin_B_lectin"/>
</dbReference>